<feature type="region of interest" description="Disordered" evidence="1">
    <location>
        <begin position="16"/>
        <end position="77"/>
    </location>
</feature>
<dbReference type="AlphaFoldDB" id="A0AAV4DVA8"/>
<feature type="compositionally biased region" description="Basic and acidic residues" evidence="1">
    <location>
        <begin position="68"/>
        <end position="77"/>
    </location>
</feature>
<organism evidence="2 3">
    <name type="scientific">Plakobranchus ocellatus</name>
    <dbReference type="NCBI Taxonomy" id="259542"/>
    <lineage>
        <taxon>Eukaryota</taxon>
        <taxon>Metazoa</taxon>
        <taxon>Spiralia</taxon>
        <taxon>Lophotrochozoa</taxon>
        <taxon>Mollusca</taxon>
        <taxon>Gastropoda</taxon>
        <taxon>Heterobranchia</taxon>
        <taxon>Euthyneura</taxon>
        <taxon>Panpulmonata</taxon>
        <taxon>Sacoglossa</taxon>
        <taxon>Placobranchoidea</taxon>
        <taxon>Plakobranchidae</taxon>
        <taxon>Plakobranchus</taxon>
    </lineage>
</organism>
<evidence type="ECO:0000256" key="1">
    <source>
        <dbReference type="SAM" id="MobiDB-lite"/>
    </source>
</evidence>
<accession>A0AAV4DVA8</accession>
<evidence type="ECO:0000313" key="2">
    <source>
        <dbReference type="EMBL" id="GFO47930.1"/>
    </source>
</evidence>
<protein>
    <submittedName>
        <fullName evidence="2">Uncharacterized protein</fullName>
    </submittedName>
</protein>
<dbReference type="Proteomes" id="UP000735302">
    <property type="component" value="Unassembled WGS sequence"/>
</dbReference>
<name>A0AAV4DVA8_9GAST</name>
<comment type="caution">
    <text evidence="2">The sequence shown here is derived from an EMBL/GenBank/DDBJ whole genome shotgun (WGS) entry which is preliminary data.</text>
</comment>
<gene>
    <name evidence="2" type="ORF">PoB_007443500</name>
</gene>
<feature type="compositionally biased region" description="Basic and acidic residues" evidence="1">
    <location>
        <begin position="21"/>
        <end position="34"/>
    </location>
</feature>
<keyword evidence="3" id="KW-1185">Reference proteome</keyword>
<proteinExistence type="predicted"/>
<dbReference type="EMBL" id="BLXT01008368">
    <property type="protein sequence ID" value="GFO47930.1"/>
    <property type="molecule type" value="Genomic_DNA"/>
</dbReference>
<evidence type="ECO:0000313" key="3">
    <source>
        <dbReference type="Proteomes" id="UP000735302"/>
    </source>
</evidence>
<sequence>MSIVCVPWLPPFSRLPGRSVSSRDRAGEAREAVGERSPGATGTRQQPPNLIIQLRHRVSSVHLPGPGEDSRDKIRSA</sequence>
<reference evidence="2 3" key="1">
    <citation type="journal article" date="2021" name="Elife">
        <title>Chloroplast acquisition without the gene transfer in kleptoplastic sea slugs, Plakobranchus ocellatus.</title>
        <authorList>
            <person name="Maeda T."/>
            <person name="Takahashi S."/>
            <person name="Yoshida T."/>
            <person name="Shimamura S."/>
            <person name="Takaki Y."/>
            <person name="Nagai Y."/>
            <person name="Toyoda A."/>
            <person name="Suzuki Y."/>
            <person name="Arimoto A."/>
            <person name="Ishii H."/>
            <person name="Satoh N."/>
            <person name="Nishiyama T."/>
            <person name="Hasebe M."/>
            <person name="Maruyama T."/>
            <person name="Minagawa J."/>
            <person name="Obokata J."/>
            <person name="Shigenobu S."/>
        </authorList>
    </citation>
    <scope>NUCLEOTIDE SEQUENCE [LARGE SCALE GENOMIC DNA]</scope>
</reference>